<keyword evidence="5" id="KW-1185">Reference proteome</keyword>
<keyword evidence="2" id="KW-0560">Oxidoreductase</keyword>
<dbReference type="PANTHER" id="PTHR45348:SF2">
    <property type="entry name" value="ZINC-TYPE ALCOHOL DEHYDROGENASE-LIKE PROTEIN C2E1P3.01"/>
    <property type="match status" value="1"/>
</dbReference>
<name>A0ABR3YA22_9EURO</name>
<dbReference type="InterPro" id="IPR047122">
    <property type="entry name" value="Trans-enoyl_RdTase-like"/>
</dbReference>
<dbReference type="Pfam" id="PF08240">
    <property type="entry name" value="ADH_N"/>
    <property type="match status" value="1"/>
</dbReference>
<dbReference type="SUPFAM" id="SSF51735">
    <property type="entry name" value="NAD(P)-binding Rossmann-fold domains"/>
    <property type="match status" value="1"/>
</dbReference>
<dbReference type="Proteomes" id="UP001583193">
    <property type="component" value="Unassembled WGS sequence"/>
</dbReference>
<proteinExistence type="inferred from homology"/>
<dbReference type="InterPro" id="IPR013149">
    <property type="entry name" value="ADH-like_C"/>
</dbReference>
<comment type="similarity">
    <text evidence="1">Belongs to the zinc-containing alcohol dehydrogenase family.</text>
</comment>
<dbReference type="SMART" id="SM00829">
    <property type="entry name" value="PKS_ER"/>
    <property type="match status" value="1"/>
</dbReference>
<dbReference type="InterPro" id="IPR020843">
    <property type="entry name" value="ER"/>
</dbReference>
<dbReference type="PANTHER" id="PTHR45348">
    <property type="entry name" value="HYPOTHETICAL OXIDOREDUCTASE (EUROFUNG)"/>
    <property type="match status" value="1"/>
</dbReference>
<evidence type="ECO:0000313" key="5">
    <source>
        <dbReference type="Proteomes" id="UP001583193"/>
    </source>
</evidence>
<dbReference type="InterPro" id="IPR036291">
    <property type="entry name" value="NAD(P)-bd_dom_sf"/>
</dbReference>
<evidence type="ECO:0000259" key="3">
    <source>
        <dbReference type="SMART" id="SM00829"/>
    </source>
</evidence>
<dbReference type="EMBL" id="JAVDPF010000004">
    <property type="protein sequence ID" value="KAL1884801.1"/>
    <property type="molecule type" value="Genomic_DNA"/>
</dbReference>
<reference evidence="4 5" key="1">
    <citation type="journal article" date="2024" name="IMA Fungus">
        <title>IMA Genome - F19 : A genome assembly and annotation guide to empower mycologists, including annotated draft genome sequences of Ceratocystis pirilliformis, Diaporthe australafricana, Fusarium ophioides, Paecilomyces lecythidis, and Sporothrix stenoceras.</title>
        <authorList>
            <person name="Aylward J."/>
            <person name="Wilson A.M."/>
            <person name="Visagie C.M."/>
            <person name="Spraker J."/>
            <person name="Barnes I."/>
            <person name="Buitendag C."/>
            <person name="Ceriani C."/>
            <person name="Del Mar Angel L."/>
            <person name="du Plessis D."/>
            <person name="Fuchs T."/>
            <person name="Gasser K."/>
            <person name="Kramer D."/>
            <person name="Li W."/>
            <person name="Munsamy K."/>
            <person name="Piso A."/>
            <person name="Price J.L."/>
            <person name="Sonnekus B."/>
            <person name="Thomas C."/>
            <person name="van der Nest A."/>
            <person name="van Dijk A."/>
            <person name="van Heerden A."/>
            <person name="van Vuuren N."/>
            <person name="Yilmaz N."/>
            <person name="Duong T.A."/>
            <person name="van der Merwe N.A."/>
            <person name="Wingfield M.J."/>
            <person name="Wingfield B.D."/>
        </authorList>
    </citation>
    <scope>NUCLEOTIDE SEQUENCE [LARGE SCALE GENOMIC DNA]</scope>
    <source>
        <strain evidence="4 5">CMW 18167</strain>
    </source>
</reference>
<evidence type="ECO:0000256" key="2">
    <source>
        <dbReference type="ARBA" id="ARBA00023002"/>
    </source>
</evidence>
<dbReference type="InterPro" id="IPR013154">
    <property type="entry name" value="ADH-like_N"/>
</dbReference>
<dbReference type="CDD" id="cd08249">
    <property type="entry name" value="enoyl_reductase_like"/>
    <property type="match status" value="1"/>
</dbReference>
<evidence type="ECO:0000313" key="4">
    <source>
        <dbReference type="EMBL" id="KAL1884801.1"/>
    </source>
</evidence>
<accession>A0ABR3YA22</accession>
<sequence length="371" mass="39738">MPSNTAAWLTTNQTTQLEIKPAPYPSPTQNEIIVKNGAVAINPVDCALQDLGNLLFPWIKYPFILGSDLAGEVVEVGSLVSKFKVGDRVLGLAVGADPDSNNAADSAFQHYTAVRENLASRIPERLSYEEAAVLPLCLATAASALFGEDSLALQLPTVPPRASTGKAVLIWGGSTSVGSNAIQLAVAAGYEVITTASPKNFDYVKRLGASKVFDYKKKTVVREMIHVLENKTMAGAIAIGEGSLFPCMDILYRSTGIKFVANISAAGPPKSNRHGFIGSFPACFNSMCWNISLWTKTRLKGVQQKFIWGSGLKTTELADVIFGDFLPKALQAQQYIIAPEPCILGKGLEYVQTGLDALREGVSARKLVVSL</sequence>
<dbReference type="Pfam" id="PF00107">
    <property type="entry name" value="ADH_zinc_N"/>
    <property type="match status" value="1"/>
</dbReference>
<dbReference type="InterPro" id="IPR011032">
    <property type="entry name" value="GroES-like_sf"/>
</dbReference>
<evidence type="ECO:0000256" key="1">
    <source>
        <dbReference type="ARBA" id="ARBA00008072"/>
    </source>
</evidence>
<gene>
    <name evidence="4" type="ORF">Plec18167_002393</name>
</gene>
<dbReference type="Gene3D" id="3.90.180.10">
    <property type="entry name" value="Medium-chain alcohol dehydrogenases, catalytic domain"/>
    <property type="match status" value="1"/>
</dbReference>
<protein>
    <recommendedName>
        <fullName evidence="3">Enoyl reductase (ER) domain-containing protein</fullName>
    </recommendedName>
</protein>
<dbReference type="Gene3D" id="3.40.50.720">
    <property type="entry name" value="NAD(P)-binding Rossmann-like Domain"/>
    <property type="match status" value="1"/>
</dbReference>
<feature type="domain" description="Enoyl reductase (ER)" evidence="3">
    <location>
        <begin position="10"/>
        <end position="369"/>
    </location>
</feature>
<dbReference type="SUPFAM" id="SSF50129">
    <property type="entry name" value="GroES-like"/>
    <property type="match status" value="1"/>
</dbReference>
<comment type="caution">
    <text evidence="4">The sequence shown here is derived from an EMBL/GenBank/DDBJ whole genome shotgun (WGS) entry which is preliminary data.</text>
</comment>
<organism evidence="4 5">
    <name type="scientific">Paecilomyces lecythidis</name>
    <dbReference type="NCBI Taxonomy" id="3004212"/>
    <lineage>
        <taxon>Eukaryota</taxon>
        <taxon>Fungi</taxon>
        <taxon>Dikarya</taxon>
        <taxon>Ascomycota</taxon>
        <taxon>Pezizomycotina</taxon>
        <taxon>Eurotiomycetes</taxon>
        <taxon>Eurotiomycetidae</taxon>
        <taxon>Eurotiales</taxon>
        <taxon>Thermoascaceae</taxon>
        <taxon>Paecilomyces</taxon>
    </lineage>
</organism>